<dbReference type="AlphaFoldDB" id="A0A6J6JZL8"/>
<keyword evidence="1" id="KW-1133">Transmembrane helix</keyword>
<dbReference type="SUPFAM" id="SSF81442">
    <property type="entry name" value="Cytochrome c oxidase subunit I-like"/>
    <property type="match status" value="1"/>
</dbReference>
<feature type="transmembrane region" description="Helical" evidence="1">
    <location>
        <begin position="267"/>
        <end position="287"/>
    </location>
</feature>
<dbReference type="PROSITE" id="PS50855">
    <property type="entry name" value="COX1"/>
    <property type="match status" value="1"/>
</dbReference>
<dbReference type="GO" id="GO:0009060">
    <property type="term" value="P:aerobic respiration"/>
    <property type="evidence" value="ECO:0007669"/>
    <property type="project" value="InterPro"/>
</dbReference>
<dbReference type="GO" id="GO:0004129">
    <property type="term" value="F:cytochrome-c oxidase activity"/>
    <property type="evidence" value="ECO:0007669"/>
    <property type="project" value="InterPro"/>
</dbReference>
<sequence length="506" mass="52538">MSTVEVPSLTHSPHPTALGLAGEWLTTTDHRRIGRMFIGGAAVWLATMVVVSTILGAERITSDSSLVPADSVLQLFSLVRTLASFGVMIPLFIGLAIVVVPMQVGARAISFARVASLGFYLWLIGSGLIVGAIAANGGPGGGNAQMVDLYLIGLALSILGALAASVSLFSTVLTARTAGMSLADAPMLAWSSLVGAAALLLTLPVMLGTIIFAAVDHHYERLAFGGNEGIMTWLGWAFTQPQTFIYVVVALGVLADMTPVMARAKQPLRGAVVIGLGLVTTALVGTVSQTSHSLNWAGSLTDKAKSFVPYALYNLLPLLGLVIVLATALLAVMSGKPKIIAPYFPTALGVGLIMAAVLGNAVQRIDQAGLAGTVFDEAALTYLTYGSVLVAWGALAFWGPRIWGKMLSDVAVVGLGVLGFIATVLASLPYYIAGFANQPADVASDFDYSGPQSLWNLLSTGGHALMALCVLAAVATVIRARMSGVNATEDPWDARTLEWSVDGGAR</sequence>
<dbReference type="PANTHER" id="PTHR10422">
    <property type="entry name" value="CYTOCHROME C OXIDASE SUBUNIT 1"/>
    <property type="match status" value="1"/>
</dbReference>
<evidence type="ECO:0000259" key="2">
    <source>
        <dbReference type="PROSITE" id="PS50855"/>
    </source>
</evidence>
<dbReference type="PRINTS" id="PR01165">
    <property type="entry name" value="CYCOXIDASEI"/>
</dbReference>
<feature type="transmembrane region" description="Helical" evidence="1">
    <location>
        <begin position="453"/>
        <end position="478"/>
    </location>
</feature>
<feature type="transmembrane region" description="Helical" evidence="1">
    <location>
        <begin position="77"/>
        <end position="102"/>
    </location>
</feature>
<feature type="domain" description="Cytochrome oxidase subunit I profile" evidence="2">
    <location>
        <begin position="24"/>
        <end position="506"/>
    </location>
</feature>
<feature type="transmembrane region" description="Helical" evidence="1">
    <location>
        <begin position="339"/>
        <end position="359"/>
    </location>
</feature>
<dbReference type="GO" id="GO:0022904">
    <property type="term" value="P:respiratory electron transport chain"/>
    <property type="evidence" value="ECO:0007669"/>
    <property type="project" value="TreeGrafter"/>
</dbReference>
<dbReference type="GO" id="GO:0015990">
    <property type="term" value="P:electron transport coupled proton transport"/>
    <property type="evidence" value="ECO:0007669"/>
    <property type="project" value="TreeGrafter"/>
</dbReference>
<proteinExistence type="predicted"/>
<dbReference type="GO" id="GO:0016020">
    <property type="term" value="C:membrane"/>
    <property type="evidence" value="ECO:0007669"/>
    <property type="project" value="InterPro"/>
</dbReference>
<feature type="transmembrane region" description="Helical" evidence="1">
    <location>
        <begin position="379"/>
        <end position="398"/>
    </location>
</feature>
<dbReference type="Pfam" id="PF00115">
    <property type="entry name" value="COX1"/>
    <property type="match status" value="1"/>
</dbReference>
<keyword evidence="1" id="KW-0472">Membrane</keyword>
<name>A0A6J6JZL8_9ZZZZ</name>
<organism evidence="3">
    <name type="scientific">freshwater metagenome</name>
    <dbReference type="NCBI Taxonomy" id="449393"/>
    <lineage>
        <taxon>unclassified sequences</taxon>
        <taxon>metagenomes</taxon>
        <taxon>ecological metagenomes</taxon>
    </lineage>
</organism>
<feature type="transmembrane region" description="Helical" evidence="1">
    <location>
        <begin position="114"/>
        <end position="137"/>
    </location>
</feature>
<protein>
    <submittedName>
        <fullName evidence="3">Unannotated protein</fullName>
    </submittedName>
</protein>
<dbReference type="InterPro" id="IPR036927">
    <property type="entry name" value="Cyt_c_oxase-like_su1_sf"/>
</dbReference>
<gene>
    <name evidence="3" type="ORF">UFOPK2166_00350</name>
</gene>
<dbReference type="InterPro" id="IPR000883">
    <property type="entry name" value="Cyt_C_Oxase_1"/>
</dbReference>
<dbReference type="EMBL" id="CAEZWB010000027">
    <property type="protein sequence ID" value="CAB4642907.1"/>
    <property type="molecule type" value="Genomic_DNA"/>
</dbReference>
<accession>A0A6J6JZL8</accession>
<dbReference type="GO" id="GO:0020037">
    <property type="term" value="F:heme binding"/>
    <property type="evidence" value="ECO:0007669"/>
    <property type="project" value="InterPro"/>
</dbReference>
<feature type="transmembrane region" description="Helical" evidence="1">
    <location>
        <begin position="149"/>
        <end position="175"/>
    </location>
</feature>
<feature type="transmembrane region" description="Helical" evidence="1">
    <location>
        <begin position="36"/>
        <end position="57"/>
    </location>
</feature>
<reference evidence="3" key="1">
    <citation type="submission" date="2020-05" db="EMBL/GenBank/DDBJ databases">
        <authorList>
            <person name="Chiriac C."/>
            <person name="Salcher M."/>
            <person name="Ghai R."/>
            <person name="Kavagutti S V."/>
        </authorList>
    </citation>
    <scope>NUCLEOTIDE SEQUENCE</scope>
</reference>
<dbReference type="InterPro" id="IPR023616">
    <property type="entry name" value="Cyt_c_oxase-like_su1_dom"/>
</dbReference>
<evidence type="ECO:0000313" key="3">
    <source>
        <dbReference type="EMBL" id="CAB4642907.1"/>
    </source>
</evidence>
<feature type="transmembrane region" description="Helical" evidence="1">
    <location>
        <begin position="307"/>
        <end position="332"/>
    </location>
</feature>
<dbReference type="PANTHER" id="PTHR10422:SF29">
    <property type="entry name" value="CYTOCHROME C OXIDASE SUBUNIT 1 HOMOLOG, BACTEROID"/>
    <property type="match status" value="1"/>
</dbReference>
<feature type="transmembrane region" description="Helical" evidence="1">
    <location>
        <begin position="187"/>
        <end position="213"/>
    </location>
</feature>
<feature type="transmembrane region" description="Helical" evidence="1">
    <location>
        <begin position="233"/>
        <end position="255"/>
    </location>
</feature>
<feature type="transmembrane region" description="Helical" evidence="1">
    <location>
        <begin position="410"/>
        <end position="433"/>
    </location>
</feature>
<keyword evidence="1" id="KW-0812">Transmembrane</keyword>
<dbReference type="Gene3D" id="1.20.210.10">
    <property type="entry name" value="Cytochrome c oxidase-like, subunit I domain"/>
    <property type="match status" value="1"/>
</dbReference>
<evidence type="ECO:0000256" key="1">
    <source>
        <dbReference type="SAM" id="Phobius"/>
    </source>
</evidence>